<feature type="compositionally biased region" description="Basic residues" evidence="1">
    <location>
        <begin position="101"/>
        <end position="112"/>
    </location>
</feature>
<dbReference type="Proteomes" id="UP000182235">
    <property type="component" value="Unassembled WGS sequence"/>
</dbReference>
<dbReference type="AlphaFoldDB" id="A0A1J9P8C6"/>
<feature type="region of interest" description="Disordered" evidence="1">
    <location>
        <begin position="83"/>
        <end position="190"/>
    </location>
</feature>
<evidence type="ECO:0000313" key="3">
    <source>
        <dbReference type="Proteomes" id="UP000182235"/>
    </source>
</evidence>
<gene>
    <name evidence="2" type="ORF">AJ78_06588</name>
</gene>
<feature type="compositionally biased region" description="Basic and acidic residues" evidence="1">
    <location>
        <begin position="113"/>
        <end position="138"/>
    </location>
</feature>
<feature type="compositionally biased region" description="Polar residues" evidence="1">
    <location>
        <begin position="29"/>
        <end position="43"/>
    </location>
</feature>
<keyword evidence="3" id="KW-1185">Reference proteome</keyword>
<feature type="compositionally biased region" description="Basic and acidic residues" evidence="1">
    <location>
        <begin position="145"/>
        <end position="188"/>
    </location>
</feature>
<evidence type="ECO:0000313" key="2">
    <source>
        <dbReference type="EMBL" id="OJD12873.1"/>
    </source>
</evidence>
<evidence type="ECO:0000256" key="1">
    <source>
        <dbReference type="SAM" id="MobiDB-lite"/>
    </source>
</evidence>
<sequence length="199" mass="23124">MERQRRRESRRHSEGREGKRSAAKDSYDTSRLSGSSESKRGQTSFTFSAIAAKPVALLKLIANGESKTNGPLLKLNVTDQYERRLSTSRPSDSSSSARLHSNSHSHHRHRHHGEKEPRSRKDRSPRYLTHDADPERWRREHRKSRTTEDPQEKRRERRDSHLEGSRRERRGSDRYHDNGPLDKLKDKFMGNLRAVLAAA</sequence>
<feature type="region of interest" description="Disordered" evidence="1">
    <location>
        <begin position="1"/>
        <end position="43"/>
    </location>
</feature>
<protein>
    <submittedName>
        <fullName evidence="2">Uncharacterized protein</fullName>
    </submittedName>
</protein>
<dbReference type="STRING" id="1447872.A0A1J9P8C6"/>
<proteinExistence type="predicted"/>
<dbReference type="OrthoDB" id="4188594at2759"/>
<name>A0A1J9P8C6_9EURO</name>
<feature type="compositionally biased region" description="Basic and acidic residues" evidence="1">
    <location>
        <begin position="1"/>
        <end position="28"/>
    </location>
</feature>
<reference evidence="2 3" key="1">
    <citation type="submission" date="2015-07" db="EMBL/GenBank/DDBJ databases">
        <title>Emmonsia species relationships and genome sequence.</title>
        <authorList>
            <consortium name="The Broad Institute Genomics Platform"/>
            <person name="Cuomo C.A."/>
            <person name="Munoz J.F."/>
            <person name="Imamovic A."/>
            <person name="Priest M.E."/>
            <person name="Young S."/>
            <person name="Clay O.K."/>
            <person name="McEwen J.G."/>
        </authorList>
    </citation>
    <scope>NUCLEOTIDE SEQUENCE [LARGE SCALE GENOMIC DNA]</scope>
    <source>
        <strain evidence="2 3">UAMH 9510</strain>
    </source>
</reference>
<feature type="compositionally biased region" description="Low complexity" evidence="1">
    <location>
        <begin position="87"/>
        <end position="100"/>
    </location>
</feature>
<comment type="caution">
    <text evidence="2">The sequence shown here is derived from an EMBL/GenBank/DDBJ whole genome shotgun (WGS) entry which is preliminary data.</text>
</comment>
<dbReference type="EMBL" id="LGRN01000356">
    <property type="protein sequence ID" value="OJD12873.1"/>
    <property type="molecule type" value="Genomic_DNA"/>
</dbReference>
<accession>A0A1J9P8C6</accession>
<organism evidence="2 3">
    <name type="scientific">Emergomyces pasteurianus Ep9510</name>
    <dbReference type="NCBI Taxonomy" id="1447872"/>
    <lineage>
        <taxon>Eukaryota</taxon>
        <taxon>Fungi</taxon>
        <taxon>Dikarya</taxon>
        <taxon>Ascomycota</taxon>
        <taxon>Pezizomycotina</taxon>
        <taxon>Eurotiomycetes</taxon>
        <taxon>Eurotiomycetidae</taxon>
        <taxon>Onygenales</taxon>
        <taxon>Ajellomycetaceae</taxon>
        <taxon>Emergomyces</taxon>
    </lineage>
</organism>